<feature type="signal peptide" evidence="9">
    <location>
        <begin position="1"/>
        <end position="16"/>
    </location>
</feature>
<evidence type="ECO:0000256" key="9">
    <source>
        <dbReference type="RuleBase" id="RU363079"/>
    </source>
</evidence>
<feature type="transmembrane region" description="Helical" evidence="9">
    <location>
        <begin position="259"/>
        <end position="281"/>
    </location>
</feature>
<feature type="transmembrane region" description="Helical" evidence="9">
    <location>
        <begin position="553"/>
        <end position="579"/>
    </location>
</feature>
<keyword evidence="7" id="KW-0333">Golgi apparatus</keyword>
<dbReference type="OrthoDB" id="1666796at2759"/>
<evidence type="ECO:0000256" key="7">
    <source>
        <dbReference type="ARBA" id="ARBA00023034"/>
    </source>
</evidence>
<evidence type="ECO:0000256" key="6">
    <source>
        <dbReference type="ARBA" id="ARBA00022989"/>
    </source>
</evidence>
<keyword evidence="8 9" id="KW-0472">Membrane</keyword>
<comment type="similarity">
    <text evidence="3 9">Belongs to the nonaspanin (TM9SF) (TC 9.A.2) family.</text>
</comment>
<evidence type="ECO:0000256" key="2">
    <source>
        <dbReference type="ARBA" id="ARBA00004555"/>
    </source>
</evidence>
<evidence type="ECO:0000256" key="5">
    <source>
        <dbReference type="ARBA" id="ARBA00022729"/>
    </source>
</evidence>
<evidence type="ECO:0000256" key="3">
    <source>
        <dbReference type="ARBA" id="ARBA00005227"/>
    </source>
</evidence>
<dbReference type="GO" id="GO:0072657">
    <property type="term" value="P:protein localization to membrane"/>
    <property type="evidence" value="ECO:0007669"/>
    <property type="project" value="TreeGrafter"/>
</dbReference>
<dbReference type="GO" id="GO:0016020">
    <property type="term" value="C:membrane"/>
    <property type="evidence" value="ECO:0007669"/>
    <property type="project" value="UniProtKB-SubCell"/>
</dbReference>
<dbReference type="EMBL" id="KV453911">
    <property type="protein sequence ID" value="ODV79894.1"/>
    <property type="molecule type" value="Genomic_DNA"/>
</dbReference>
<protein>
    <recommendedName>
        <fullName evidence="9">Transmembrane 9 superfamily member</fullName>
    </recommendedName>
</protein>
<dbReference type="GO" id="GO:0006878">
    <property type="term" value="P:intracellular copper ion homeostasis"/>
    <property type="evidence" value="ECO:0007669"/>
    <property type="project" value="EnsemblFungi"/>
</dbReference>
<organism evidence="10 11">
    <name type="scientific">Suhomyces tanzawaensis NRRL Y-17324</name>
    <dbReference type="NCBI Taxonomy" id="984487"/>
    <lineage>
        <taxon>Eukaryota</taxon>
        <taxon>Fungi</taxon>
        <taxon>Dikarya</taxon>
        <taxon>Ascomycota</taxon>
        <taxon>Saccharomycotina</taxon>
        <taxon>Pichiomycetes</taxon>
        <taxon>Debaryomycetaceae</taxon>
        <taxon>Suhomyces</taxon>
    </lineage>
</organism>
<name>A0A1E4SK66_9ASCO</name>
<dbReference type="PANTHER" id="PTHR10766">
    <property type="entry name" value="TRANSMEMBRANE 9 SUPERFAMILY PROTEIN"/>
    <property type="match status" value="1"/>
</dbReference>
<dbReference type="AlphaFoldDB" id="A0A1E4SK66"/>
<evidence type="ECO:0000256" key="4">
    <source>
        <dbReference type="ARBA" id="ARBA00022692"/>
    </source>
</evidence>
<proteinExistence type="inferred from homology"/>
<feature type="chain" id="PRO_5009027752" description="Transmembrane 9 superfamily member" evidence="9">
    <location>
        <begin position="17"/>
        <end position="664"/>
    </location>
</feature>
<reference evidence="11" key="1">
    <citation type="submission" date="2016-05" db="EMBL/GenBank/DDBJ databases">
        <title>Comparative genomics of biotechnologically important yeasts.</title>
        <authorList>
            <consortium name="DOE Joint Genome Institute"/>
            <person name="Riley R."/>
            <person name="Haridas S."/>
            <person name="Wolfe K.H."/>
            <person name="Lopes M.R."/>
            <person name="Hittinger C.T."/>
            <person name="Goker M."/>
            <person name="Salamov A."/>
            <person name="Wisecaver J."/>
            <person name="Long T.M."/>
            <person name="Aerts A.L."/>
            <person name="Barry K."/>
            <person name="Choi C."/>
            <person name="Clum A."/>
            <person name="Coughlan A.Y."/>
            <person name="Deshpande S."/>
            <person name="Douglass A.P."/>
            <person name="Hanson S.J."/>
            <person name="Klenk H.-P."/>
            <person name="Labutti K."/>
            <person name="Lapidus A."/>
            <person name="Lindquist E."/>
            <person name="Lipzen A."/>
            <person name="Meier-Kolthoff J.P."/>
            <person name="Ohm R.A."/>
            <person name="Otillar R.P."/>
            <person name="Pangilinan J."/>
            <person name="Peng Y."/>
            <person name="Rokas A."/>
            <person name="Rosa C.A."/>
            <person name="Scheuner C."/>
            <person name="Sibirny A.A."/>
            <person name="Slot J.C."/>
            <person name="Stielow J.B."/>
            <person name="Sun H."/>
            <person name="Kurtzman C.P."/>
            <person name="Blackwell M."/>
            <person name="Grigoriev I.V."/>
            <person name="Jeffries T.W."/>
        </authorList>
    </citation>
    <scope>NUCLEOTIDE SEQUENCE [LARGE SCALE GENOMIC DNA]</scope>
    <source>
        <strain evidence="11">NRRL Y-17324</strain>
    </source>
</reference>
<evidence type="ECO:0000313" key="11">
    <source>
        <dbReference type="Proteomes" id="UP000094285"/>
    </source>
</evidence>
<evidence type="ECO:0000313" key="10">
    <source>
        <dbReference type="EMBL" id="ODV79894.1"/>
    </source>
</evidence>
<feature type="transmembrane region" description="Helical" evidence="9">
    <location>
        <begin position="514"/>
        <end position="541"/>
    </location>
</feature>
<dbReference type="STRING" id="984487.A0A1E4SK66"/>
<feature type="transmembrane region" description="Helical" evidence="9">
    <location>
        <begin position="328"/>
        <end position="352"/>
    </location>
</feature>
<dbReference type="GO" id="GO:0001403">
    <property type="term" value="P:invasive growth in response to glucose limitation"/>
    <property type="evidence" value="ECO:0007669"/>
    <property type="project" value="EnsemblFungi"/>
</dbReference>
<dbReference type="GO" id="GO:0007124">
    <property type="term" value="P:pseudohyphal growth"/>
    <property type="evidence" value="ECO:0007669"/>
    <property type="project" value="EnsemblFungi"/>
</dbReference>
<sequence>MLVAALVPFFITTCLSLQLGSPNLYRKGDKVEVLVNKIESDKTQLPYGYYNLPFVCPPAAHNRPVPLSLGEILRGDRIWESNYDLQFGVDMPCMRLCDLITKELGIKKADSLIKDGYVAHWLLDGLPGATTFVSSHGRNKYYAAGFPLGFVKNDISYIYNHVMLVIRYHRDRASGASAIVGFEVYPKSVSNEECPGSSKDYKNFALKFSDQKSSKEPETTLIPYTYSVYWREDNSIDYESRWDLYYENDSNTKNHSIHWFSFVNSLVLVFLLSLIVAAVLVKVLKKDIQTASSSLPTSKDIDGNINEGGISRALLEEVNKAPLLPLPLVVFVACGAQMFLATFGVLVLFVINTRFNFSGAAAKNTFFNNHQGAFYSVSMFSLCLVGSVSAYGGIILHKLLNNHYLNYEYSPKKTLVLSMLFSGFLPSLVLSVMLFLNFFVWAKHSSNALPFGTILVLFTLLFIIELPLGMVGGYFGNKRKFEAKSILNTSSTSNNDHSDSKSSKSVSRNYPRSWLLNPLISTAVFGLIPFGVVYVELVFIFNSVWLEKTTFYYMYGFLLISAIMLIIVIAESTIVAIYTSLVFYKNPNWHWLSFRTGSSIGWFVLAYSTYYFSFHLSVSDFVSVLFYFSYMGLASALVGFSGGAIGVLTGLIFTKKIYGTVKID</sequence>
<dbReference type="PANTHER" id="PTHR10766:SF55">
    <property type="entry name" value="TRANSMEMBRANE 9 SUPERFAMILY MEMBER 4"/>
    <property type="match status" value="1"/>
</dbReference>
<evidence type="ECO:0000256" key="8">
    <source>
        <dbReference type="ARBA" id="ARBA00023136"/>
    </source>
</evidence>
<keyword evidence="6 9" id="KW-1133">Transmembrane helix</keyword>
<dbReference type="Pfam" id="PF02990">
    <property type="entry name" value="EMP70"/>
    <property type="match status" value="1"/>
</dbReference>
<feature type="transmembrane region" description="Helical" evidence="9">
    <location>
        <begin position="624"/>
        <end position="653"/>
    </location>
</feature>
<dbReference type="InterPro" id="IPR004240">
    <property type="entry name" value="EMP70"/>
</dbReference>
<keyword evidence="4 9" id="KW-0812">Transmembrane</keyword>
<feature type="transmembrane region" description="Helical" evidence="9">
    <location>
        <begin position="415"/>
        <end position="442"/>
    </location>
</feature>
<feature type="transmembrane region" description="Helical" evidence="9">
    <location>
        <begin position="448"/>
        <end position="475"/>
    </location>
</feature>
<dbReference type="RefSeq" id="XP_020065016.1">
    <property type="nucleotide sequence ID" value="XM_020211575.1"/>
</dbReference>
<dbReference type="GO" id="GO:0007034">
    <property type="term" value="P:vacuolar transport"/>
    <property type="evidence" value="ECO:0007669"/>
    <property type="project" value="EnsemblFungi"/>
</dbReference>
<accession>A0A1E4SK66</accession>
<gene>
    <name evidence="10" type="ORF">CANTADRAFT_89508</name>
</gene>
<feature type="transmembrane region" description="Helical" evidence="9">
    <location>
        <begin position="372"/>
        <end position="394"/>
    </location>
</feature>
<dbReference type="GO" id="GO:0005794">
    <property type="term" value="C:Golgi apparatus"/>
    <property type="evidence" value="ECO:0007669"/>
    <property type="project" value="UniProtKB-SubCell"/>
</dbReference>
<keyword evidence="5 9" id="KW-0732">Signal</keyword>
<dbReference type="GeneID" id="30985711"/>
<evidence type="ECO:0000256" key="1">
    <source>
        <dbReference type="ARBA" id="ARBA00004141"/>
    </source>
</evidence>
<feature type="transmembrane region" description="Helical" evidence="9">
    <location>
        <begin position="591"/>
        <end position="612"/>
    </location>
</feature>
<comment type="subcellular location">
    <subcellularLocation>
        <location evidence="2">Golgi apparatus</location>
    </subcellularLocation>
    <subcellularLocation>
        <location evidence="1">Membrane</location>
        <topology evidence="1">Multi-pass membrane protein</topology>
    </subcellularLocation>
</comment>
<keyword evidence="11" id="KW-1185">Reference proteome</keyword>
<dbReference type="Proteomes" id="UP000094285">
    <property type="component" value="Unassembled WGS sequence"/>
</dbReference>